<evidence type="ECO:0000313" key="3">
    <source>
        <dbReference type="Proteomes" id="UP000075411"/>
    </source>
</evidence>
<gene>
    <name evidence="2" type="ORF">AD947_10015</name>
</gene>
<evidence type="ECO:0000313" key="2">
    <source>
        <dbReference type="EMBL" id="KXV56685.1"/>
    </source>
</evidence>
<sequence length="182" mass="19619">MVMKKASLLSPSFLPPHLFTLHDYASGVVVWEAASAAGVPFSKNGQPMVGFLSAPGAAGFMGVRWWLALIGEMEKHLQHPCFHILDCGESPGYAMAAAGLQQRIVLQGDSAGTRAVKRFYEEAGGHVFITRPPSFDLIPSLSVTTHLAAYFTRSYCQGRVPDLNSPEAKPEEGFPNDAYPPG</sequence>
<dbReference type="PATRIC" id="fig|104102.12.peg.2001"/>
<dbReference type="AlphaFoldDB" id="A0A149TU00"/>
<accession>A0A149TU00</accession>
<organism evidence="2 3">
    <name type="scientific">Acetobacter tropicalis</name>
    <dbReference type="NCBI Taxonomy" id="104102"/>
    <lineage>
        <taxon>Bacteria</taxon>
        <taxon>Pseudomonadati</taxon>
        <taxon>Pseudomonadota</taxon>
        <taxon>Alphaproteobacteria</taxon>
        <taxon>Acetobacterales</taxon>
        <taxon>Acetobacteraceae</taxon>
        <taxon>Acetobacter</taxon>
    </lineage>
</organism>
<evidence type="ECO:0000256" key="1">
    <source>
        <dbReference type="SAM" id="MobiDB-lite"/>
    </source>
</evidence>
<feature type="region of interest" description="Disordered" evidence="1">
    <location>
        <begin position="162"/>
        <end position="182"/>
    </location>
</feature>
<dbReference type="EMBL" id="LHZT01000124">
    <property type="protein sequence ID" value="KXV56685.1"/>
    <property type="molecule type" value="Genomic_DNA"/>
</dbReference>
<proteinExistence type="predicted"/>
<dbReference type="Proteomes" id="UP000075411">
    <property type="component" value="Unassembled WGS sequence"/>
</dbReference>
<comment type="caution">
    <text evidence="2">The sequence shown here is derived from an EMBL/GenBank/DDBJ whole genome shotgun (WGS) entry which is preliminary data.</text>
</comment>
<reference evidence="2 3" key="1">
    <citation type="submission" date="2015-06" db="EMBL/GenBank/DDBJ databases">
        <title>Improved classification and identification of acetic acid bacteria using matrix-assisted laser desorption/ionization time-of-flight mass spectrometry; Gluconobacter nephelii and Gluconobacter uchimurae are later heterotypic synonyms of Gluconobacter japonicus and Gluconobacter oxydans, respectively.</title>
        <authorList>
            <person name="Li L."/>
            <person name="Cleenwerck I."/>
            <person name="De Vuyst L."/>
            <person name="Vandamme P."/>
        </authorList>
    </citation>
    <scope>NUCLEOTIDE SEQUENCE [LARGE SCALE GENOMIC DNA]</scope>
    <source>
        <strain evidence="2 3">LMG 1663</strain>
    </source>
</reference>
<name>A0A149TU00_9PROT</name>
<protein>
    <submittedName>
        <fullName evidence="2">Uncharacterized protein</fullName>
    </submittedName>
</protein>